<evidence type="ECO:0000256" key="1">
    <source>
        <dbReference type="SAM" id="SignalP"/>
    </source>
</evidence>
<evidence type="ECO:0000313" key="4">
    <source>
        <dbReference type="Proteomes" id="UP000315525"/>
    </source>
</evidence>
<accession>A0A523UQN4</accession>
<dbReference type="InterPro" id="IPR026444">
    <property type="entry name" value="Secre_tail"/>
</dbReference>
<dbReference type="Proteomes" id="UP000315525">
    <property type="component" value="Unassembled WGS sequence"/>
</dbReference>
<gene>
    <name evidence="3" type="ORF">E3J62_09295</name>
</gene>
<comment type="caution">
    <text evidence="3">The sequence shown here is derived from an EMBL/GenBank/DDBJ whole genome shotgun (WGS) entry which is preliminary data.</text>
</comment>
<sequence length="951" mass="104445">MKAKWVRLILGAAMVFAICVSPASSSARAGRVNPGRQILIYDLQYQETNRISIPLTNFGQFGQNMAGSAGDDWPKGSGNPYTFGAGIWVAAILDGDTIVINGYNTVGSGQEFMPGPHYDPNRPEDKVYLSWDPDDLANWPDRDSLGEPIIMGDEDTWAEFNGHDPSVQGPGEEPLPITVTRHSVAWRESLRADMIFFVYTLKNDTTFPITNMYVGIGSDLDVGDADNDLVGLDRRRSLGYTFTPVQEVGWDAPPPYYVAHVFLGGPKASDTVYVGQDPANPDTIIYPGEHLVLTAFKEFNRNVDANNDIQRFLVMAGYDFNYVYGPFSDSIDTEPEDERMVVSAGPFVLEPGEVDTFAVAVMYSNGNTGGLWYLQNEADRAKIIWDNGLNLHGVKVISPNGGEVWSGVHDVQWCTSRSSGNPLVIDIVVSPDGGLSLDTIAVGEVDDSSYTWNTSTVPDGFYFLQVAACNEVGCGYDWSNGEFLIDNPGNGPPYVGLTSPNGGEVWNGVQQITWWARDPDGDTLYIDLHCSNDNGLTWMEIASGEPNDSVYEWDTSRFPNGLNSCLVKVIASDMTLTDIDISAGSFTVNNSHSPGGQVDHTAGSCNTITITPRVVRPEDVTGHLYEVRFGTIYPDSTDPGSAIYTYDVWNLTTSSQLLDDYPLPVPLDSTPVVRYSPYFDGVCLEIDAVINSASFTADSITVTVDPGVPYPEGNLSVEGIVPEKIWAFHGATSFEIRWEYYNGSPDTLTAQFHDMGNDSGVSYDSLWGDSWSFGPRSLVPPLVYEGYMTADMGIPRTMIYVCGVRYYTNNGFPMNWSVRPEPGEVWTVYESGDCPPCRGNIYQFITTGISEHSNAPRLSIFHLSQNHPNPFSAATTIRYSVVSAETKVSLKVYDVAGRLVSTVVDRKQKPGYYTLTWDGRDEKGQSVSSGIYFYRLSSGGQVATRKMVLMK</sequence>
<dbReference type="Pfam" id="PF13860">
    <property type="entry name" value="FlgD_ig"/>
    <property type="match status" value="1"/>
</dbReference>
<keyword evidence="1" id="KW-0732">Signal</keyword>
<dbReference type="EMBL" id="SOJN01000108">
    <property type="protein sequence ID" value="TET44840.1"/>
    <property type="molecule type" value="Genomic_DNA"/>
</dbReference>
<evidence type="ECO:0000313" key="3">
    <source>
        <dbReference type="EMBL" id="TET44840.1"/>
    </source>
</evidence>
<dbReference type="InterPro" id="IPR025965">
    <property type="entry name" value="FlgD/Vpr_Ig-like"/>
</dbReference>
<dbReference type="NCBIfam" id="TIGR04183">
    <property type="entry name" value="Por_Secre_tail"/>
    <property type="match status" value="1"/>
</dbReference>
<dbReference type="AlphaFoldDB" id="A0A523UQN4"/>
<feature type="signal peptide" evidence="1">
    <location>
        <begin position="1"/>
        <end position="29"/>
    </location>
</feature>
<feature type="domain" description="FlgD/Vpr Ig-like" evidence="2">
    <location>
        <begin position="874"/>
        <end position="937"/>
    </location>
</feature>
<feature type="chain" id="PRO_5021810445" evidence="1">
    <location>
        <begin position="30"/>
        <end position="951"/>
    </location>
</feature>
<dbReference type="Gene3D" id="2.60.40.4070">
    <property type="match status" value="1"/>
</dbReference>
<protein>
    <submittedName>
        <fullName evidence="3">T9SS type A sorting domain-containing protein</fullName>
    </submittedName>
</protein>
<proteinExistence type="predicted"/>
<name>A0A523UQN4_UNCT6</name>
<reference evidence="3 4" key="1">
    <citation type="submission" date="2019-03" db="EMBL/GenBank/DDBJ databases">
        <title>Metabolic potential of uncultured bacteria and archaea associated with petroleum seepage in deep-sea sediments.</title>
        <authorList>
            <person name="Dong X."/>
            <person name="Hubert C."/>
        </authorList>
    </citation>
    <scope>NUCLEOTIDE SEQUENCE [LARGE SCALE GENOMIC DNA]</scope>
    <source>
        <strain evidence="3">E44_bin18</strain>
    </source>
</reference>
<evidence type="ECO:0000259" key="2">
    <source>
        <dbReference type="Pfam" id="PF13860"/>
    </source>
</evidence>
<organism evidence="3 4">
    <name type="scientific">candidate division TA06 bacterium</name>
    <dbReference type="NCBI Taxonomy" id="2250710"/>
    <lineage>
        <taxon>Bacteria</taxon>
        <taxon>Bacteria division TA06</taxon>
    </lineage>
</organism>